<dbReference type="InterPro" id="IPR018126">
    <property type="entry name" value="SASP_alpha/beta-type_CS"/>
</dbReference>
<keyword evidence="3" id="KW-0238">DNA-binding</keyword>
<dbReference type="InterPro" id="IPR001448">
    <property type="entry name" value="SASP_alpha/beta-type"/>
</dbReference>
<dbReference type="RefSeq" id="WP_240985914.1">
    <property type="nucleotide sequence ID" value="NZ_CDGJ01000048.1"/>
</dbReference>
<proteinExistence type="inferred from homology"/>
<dbReference type="Proteomes" id="UP001071230">
    <property type="component" value="Unassembled WGS sequence"/>
</dbReference>
<evidence type="ECO:0000256" key="3">
    <source>
        <dbReference type="ARBA" id="ARBA00023125"/>
    </source>
</evidence>
<reference evidence="4" key="2">
    <citation type="submission" date="2020-01" db="EMBL/GenBank/DDBJ databases">
        <authorList>
            <person name="Hornung B."/>
        </authorList>
    </citation>
    <scope>NUCLEOTIDE SEQUENCE</scope>
    <source>
        <strain evidence="4">PacBioINE</strain>
    </source>
</reference>
<gene>
    <name evidence="5" type="ORF">DEACI_1747</name>
    <name evidence="4" type="ORF">DEACI_3247</name>
</gene>
<evidence type="ECO:0000256" key="1">
    <source>
        <dbReference type="ARBA" id="ARBA00003863"/>
    </source>
</evidence>
<evidence type="ECO:0000313" key="5">
    <source>
        <dbReference type="EMBL" id="CEJ07286.1"/>
    </source>
</evidence>
<dbReference type="GO" id="GO:0006265">
    <property type="term" value="P:DNA topological change"/>
    <property type="evidence" value="ECO:0007669"/>
    <property type="project" value="InterPro"/>
</dbReference>
<keyword evidence="6" id="KW-1185">Reference proteome</keyword>
<accession>A0A8S0W4Q3</accession>
<reference evidence="5" key="1">
    <citation type="submission" date="2014-11" db="EMBL/GenBank/DDBJ databases">
        <authorList>
            <person name="Hornung B.V."/>
        </authorList>
    </citation>
    <scope>NUCLEOTIDE SEQUENCE</scope>
    <source>
        <strain evidence="5">INE</strain>
    </source>
</reference>
<evidence type="ECO:0000313" key="4">
    <source>
        <dbReference type="EMBL" id="CAA7602568.1"/>
    </source>
</evidence>
<dbReference type="InterPro" id="IPR038300">
    <property type="entry name" value="SASP_sf_alpha/beta"/>
</dbReference>
<dbReference type="Gene3D" id="6.10.10.80">
    <property type="entry name" value="Small, acid-soluble spore protein, alpha/beta type-like"/>
    <property type="match status" value="1"/>
</dbReference>
<evidence type="ECO:0000313" key="6">
    <source>
        <dbReference type="Proteomes" id="UP001071230"/>
    </source>
</evidence>
<comment type="similarity">
    <text evidence="2">Belongs to the alpha/beta-type SASP family.</text>
</comment>
<protein>
    <submittedName>
        <fullName evidence="4">Small acid-soluble spore protein, alpha/beta-type, conserved site</fullName>
    </submittedName>
    <submittedName>
        <fullName evidence="5">Small, acid-soluble spore proteins, alpha/beta type</fullName>
    </submittedName>
</protein>
<dbReference type="AlphaFoldDB" id="A0A8S0W4Q3"/>
<organism evidence="4">
    <name type="scientific">Acididesulfobacillus acetoxydans</name>
    <dbReference type="NCBI Taxonomy" id="1561005"/>
    <lineage>
        <taxon>Bacteria</taxon>
        <taxon>Bacillati</taxon>
        <taxon>Bacillota</taxon>
        <taxon>Clostridia</taxon>
        <taxon>Eubacteriales</taxon>
        <taxon>Peptococcaceae</taxon>
        <taxon>Acididesulfobacillus</taxon>
    </lineage>
</organism>
<dbReference type="Pfam" id="PF00269">
    <property type="entry name" value="SASP"/>
    <property type="match status" value="1"/>
</dbReference>
<dbReference type="PROSITE" id="PS00304">
    <property type="entry name" value="SASP_1"/>
    <property type="match status" value="1"/>
</dbReference>
<dbReference type="GO" id="GO:0003690">
    <property type="term" value="F:double-stranded DNA binding"/>
    <property type="evidence" value="ECO:0007669"/>
    <property type="project" value="InterPro"/>
</dbReference>
<dbReference type="EMBL" id="CDGJ01000048">
    <property type="protein sequence ID" value="CEJ07286.1"/>
    <property type="molecule type" value="Genomic_DNA"/>
</dbReference>
<dbReference type="Proteomes" id="UP000836597">
    <property type="component" value="Chromosome"/>
</dbReference>
<name>A0A8S0W4Q3_9FIRM</name>
<evidence type="ECO:0000256" key="2">
    <source>
        <dbReference type="ARBA" id="ARBA00005442"/>
    </source>
</evidence>
<dbReference type="KEGG" id="aacx:DEACI_3247"/>
<sequence length="57" mass="6294">MARRNKNTMSPALKQEIARELGFADTVQKEGFGAVSARNCGNMVKAAIQIAERNLMR</sequence>
<comment type="function">
    <text evidence="1">SASP are bound to spore DNA. They are double-stranded DNA-binding proteins that cause DNA to change to an a-like conformation. They protect the DNA backbone from chemical and enzymatic cleavage and are thus involved in dormant spore's high resistance to UV light.</text>
</comment>
<dbReference type="EMBL" id="LR746496">
    <property type="protein sequence ID" value="CAA7602568.1"/>
    <property type="molecule type" value="Genomic_DNA"/>
</dbReference>